<feature type="domain" description="Methyltransferase type 11" evidence="2">
    <location>
        <begin position="44"/>
        <end position="137"/>
    </location>
</feature>
<dbReference type="RefSeq" id="WP_274691484.1">
    <property type="nucleotide sequence ID" value="NZ_JAPMOU010000054.1"/>
</dbReference>
<dbReference type="Pfam" id="PF00535">
    <property type="entry name" value="Glycos_transf_2"/>
    <property type="match status" value="2"/>
</dbReference>
<evidence type="ECO:0000313" key="4">
    <source>
        <dbReference type="Proteomes" id="UP001528823"/>
    </source>
</evidence>
<dbReference type="Gene3D" id="3.40.50.150">
    <property type="entry name" value="Vaccinia Virus protein VP39"/>
    <property type="match status" value="1"/>
</dbReference>
<evidence type="ECO:0000313" key="3">
    <source>
        <dbReference type="EMBL" id="MDE1465173.1"/>
    </source>
</evidence>
<feature type="domain" description="Glycosyltransferase 2-like" evidence="1">
    <location>
        <begin position="694"/>
        <end position="839"/>
    </location>
</feature>
<dbReference type="InterPro" id="IPR013216">
    <property type="entry name" value="Methyltransf_11"/>
</dbReference>
<dbReference type="CDD" id="cd04186">
    <property type="entry name" value="GT_2_like_c"/>
    <property type="match status" value="1"/>
</dbReference>
<organism evidence="3 4">
    <name type="scientific">Spartinivicinus poritis</name>
    <dbReference type="NCBI Taxonomy" id="2994640"/>
    <lineage>
        <taxon>Bacteria</taxon>
        <taxon>Pseudomonadati</taxon>
        <taxon>Pseudomonadota</taxon>
        <taxon>Gammaproteobacteria</taxon>
        <taxon>Oceanospirillales</taxon>
        <taxon>Zooshikellaceae</taxon>
        <taxon>Spartinivicinus</taxon>
    </lineage>
</organism>
<dbReference type="SUPFAM" id="SSF53448">
    <property type="entry name" value="Nucleotide-diphospho-sugar transferases"/>
    <property type="match status" value="2"/>
</dbReference>
<feature type="domain" description="Glycosyltransferase 2-like" evidence="1">
    <location>
        <begin position="383"/>
        <end position="493"/>
    </location>
</feature>
<keyword evidence="3" id="KW-0328">Glycosyltransferase</keyword>
<comment type="caution">
    <text evidence="3">The sequence shown here is derived from an EMBL/GenBank/DDBJ whole genome shotgun (WGS) entry which is preliminary data.</text>
</comment>
<sequence length="939" mass="108762">MNKEIQLLNSTGERFVTELEGIINLEHWHRYFYVLKHCENKTVLDIASGEGYGSYLVSKVAKKIFGVDIDKDSISHAKNKYQNKNLEFIEGDCTRIPLPSCCVDVVVSFETIEHHDQHLDMMRELKRVLKPDGILIISSPDKAECSDRNGNSNIYHIKELYKDEFKNLVKNFFKYQVCFEQRVTVGSIILPEDKVTNFVNINLENKEDIKLNGLYRPIFSIIIASDTQVKANEGSLYDYPIERAFEFFKNDESFSEAVSYIAHLENDINTLNKQLIKSNNRLAILLSSNSFKITKPLRKIRSIISNYPRYLVHLKTIIRKTKLYKPLCYMASKFFVFKKKIKELPFSKDNLILIEKFSKNRSGGVSIASSEVTNYSDLPHIDITVVVYNNSQWIDDYINSLLLQKYPLDKISMIFVDNGSTDESLNKLYQISERYIDIFSKITVLKSINNGFGAGHDLAIKDSLSDLVLVSNLDLKFEKDAIINVIRSALADQVNSSDIACWELRQKPYEHPKFYDPVTLETPWCSHACVLLSRRAYNVAGGYDKNIFMYGEDVEFSYRLRSLGFKLRYIPSAVVYHYTYDEINIIKPLQFSGSLLSNYLIRLRYGHVKDKLIGLVLQILIIIRGANFKGSRSLAFGNVTKMIFLTPRFYQSRRKIVNESFPFYYFDYALNREGAFYNLCENTLGEGADKPLVSIITRTYKGRDYLLKQCAQSVYNQTYDNIEHIIVEDGGDTVKQTIKDIKSTLGESHLVKYIPLPKLGRSFAGNKGLENARGKYAVFLDDDDLLFSDHVEVLVNTLENCANIVAAYSLAWEVGTEFFEGGYIEKFYQMNSRFIQEYDKNKLYEENYIPIQSIMFKTNLFKESGGFDENVEYLEDWLLWIKYSLYGDFKLVKKTTSLFRTPSESTIRYERQKQLNNAYSMAIKKRREILDEFRSRIIK</sequence>
<gene>
    <name evidence="3" type="ORF">ORQ98_24730</name>
</gene>
<dbReference type="SUPFAM" id="SSF53335">
    <property type="entry name" value="S-adenosyl-L-methionine-dependent methyltransferases"/>
    <property type="match status" value="1"/>
</dbReference>
<proteinExistence type="predicted"/>
<dbReference type="EMBL" id="JAPMOU010000054">
    <property type="protein sequence ID" value="MDE1465173.1"/>
    <property type="molecule type" value="Genomic_DNA"/>
</dbReference>
<keyword evidence="3" id="KW-0808">Transferase</keyword>
<name>A0ABT5UFP7_9GAMM</name>
<dbReference type="Pfam" id="PF08241">
    <property type="entry name" value="Methyltransf_11"/>
    <property type="match status" value="1"/>
</dbReference>
<dbReference type="InterPro" id="IPR001173">
    <property type="entry name" value="Glyco_trans_2-like"/>
</dbReference>
<dbReference type="InterPro" id="IPR050834">
    <property type="entry name" value="Glycosyltransf_2"/>
</dbReference>
<evidence type="ECO:0000259" key="1">
    <source>
        <dbReference type="Pfam" id="PF00535"/>
    </source>
</evidence>
<dbReference type="CDD" id="cd02440">
    <property type="entry name" value="AdoMet_MTases"/>
    <property type="match status" value="1"/>
</dbReference>
<protein>
    <submittedName>
        <fullName evidence="3">Glycosyltransferase</fullName>
        <ecNumber evidence="3">2.4.-.-</ecNumber>
    </submittedName>
</protein>
<dbReference type="Proteomes" id="UP001528823">
    <property type="component" value="Unassembled WGS sequence"/>
</dbReference>
<dbReference type="PANTHER" id="PTHR43685">
    <property type="entry name" value="GLYCOSYLTRANSFERASE"/>
    <property type="match status" value="1"/>
</dbReference>
<accession>A0ABT5UFP7</accession>
<keyword evidence="4" id="KW-1185">Reference proteome</keyword>
<dbReference type="PANTHER" id="PTHR43685:SF11">
    <property type="entry name" value="GLYCOSYLTRANSFERASE TAGX-RELATED"/>
    <property type="match status" value="1"/>
</dbReference>
<dbReference type="InterPro" id="IPR029044">
    <property type="entry name" value="Nucleotide-diphossugar_trans"/>
</dbReference>
<dbReference type="InterPro" id="IPR029063">
    <property type="entry name" value="SAM-dependent_MTases_sf"/>
</dbReference>
<dbReference type="Gene3D" id="3.90.550.10">
    <property type="entry name" value="Spore Coat Polysaccharide Biosynthesis Protein SpsA, Chain A"/>
    <property type="match status" value="2"/>
</dbReference>
<dbReference type="GO" id="GO:0016757">
    <property type="term" value="F:glycosyltransferase activity"/>
    <property type="evidence" value="ECO:0007669"/>
    <property type="project" value="UniProtKB-KW"/>
</dbReference>
<dbReference type="EC" id="2.4.-.-" evidence="3"/>
<reference evidence="3 4" key="1">
    <citation type="submission" date="2022-11" db="EMBL/GenBank/DDBJ databases">
        <title>Spartinivicinus poritis sp. nov., isolated from scleractinian coral Porites lutea.</title>
        <authorList>
            <person name="Zhang G."/>
            <person name="Cai L."/>
            <person name="Wei Q."/>
        </authorList>
    </citation>
    <scope>NUCLEOTIDE SEQUENCE [LARGE SCALE GENOMIC DNA]</scope>
    <source>
        <strain evidence="3 4">A2-2</strain>
    </source>
</reference>
<evidence type="ECO:0000259" key="2">
    <source>
        <dbReference type="Pfam" id="PF08241"/>
    </source>
</evidence>